<keyword evidence="11" id="KW-0472">Membrane</keyword>
<dbReference type="OrthoDB" id="2139606at2759"/>
<evidence type="ECO:0000256" key="9">
    <source>
        <dbReference type="ARBA" id="ARBA00022989"/>
    </source>
</evidence>
<dbReference type="InterPro" id="IPR013320">
    <property type="entry name" value="ConA-like_dom_sf"/>
</dbReference>
<dbReference type="SMART" id="SM00908">
    <property type="entry name" value="Gal-bind_lectin"/>
    <property type="match status" value="1"/>
</dbReference>
<evidence type="ECO:0000256" key="3">
    <source>
        <dbReference type="ARBA" id="ARBA00004922"/>
    </source>
</evidence>
<dbReference type="PANTHER" id="PTHR11214">
    <property type="entry name" value="BETA-1,3-N-ACETYLGLUCOSAMINYLTRANSFERASE"/>
    <property type="match status" value="1"/>
</dbReference>
<evidence type="ECO:0000313" key="15">
    <source>
        <dbReference type="EMBL" id="RWR94508.1"/>
    </source>
</evidence>
<evidence type="ECO:0000256" key="5">
    <source>
        <dbReference type="ARBA" id="ARBA00022676"/>
    </source>
</evidence>
<evidence type="ECO:0000256" key="11">
    <source>
        <dbReference type="ARBA" id="ARBA00023136"/>
    </source>
</evidence>
<evidence type="ECO:0000256" key="12">
    <source>
        <dbReference type="ARBA" id="ARBA00023180"/>
    </source>
</evidence>
<dbReference type="FunFam" id="3.90.550.50:FF:000015">
    <property type="entry name" value="Beta-1,3-galactosyltransferase GALT1"/>
    <property type="match status" value="1"/>
</dbReference>
<keyword evidence="13" id="KW-0464">Manganese</keyword>
<comment type="similarity">
    <text evidence="4">Belongs to the glycosyltransferase 31 family.</text>
</comment>
<keyword evidence="12" id="KW-0325">Glycoprotein</keyword>
<keyword evidence="7" id="KW-0812">Transmembrane</keyword>
<dbReference type="Gene3D" id="2.60.120.200">
    <property type="match status" value="1"/>
</dbReference>
<reference evidence="15 16" key="1">
    <citation type="journal article" date="2019" name="Nat. Plants">
        <title>Stout camphor tree genome fills gaps in understanding of flowering plant genome evolution.</title>
        <authorList>
            <person name="Chaw S.M."/>
            <person name="Liu Y.C."/>
            <person name="Wu Y.W."/>
            <person name="Wang H.Y."/>
            <person name="Lin C.I."/>
            <person name="Wu C.S."/>
            <person name="Ke H.M."/>
            <person name="Chang L.Y."/>
            <person name="Hsu C.Y."/>
            <person name="Yang H.T."/>
            <person name="Sudianto E."/>
            <person name="Hsu M.H."/>
            <person name="Wu K.P."/>
            <person name="Wang L.N."/>
            <person name="Leebens-Mack J.H."/>
            <person name="Tsai I.J."/>
        </authorList>
    </citation>
    <scope>NUCLEOTIDE SEQUENCE [LARGE SCALE GENOMIC DNA]</scope>
    <source>
        <strain evidence="16">cv. Chaw 1501</strain>
        <tissue evidence="15">Young leaves</tissue>
    </source>
</reference>
<evidence type="ECO:0000256" key="6">
    <source>
        <dbReference type="ARBA" id="ARBA00022679"/>
    </source>
</evidence>
<evidence type="ECO:0000256" key="13">
    <source>
        <dbReference type="ARBA" id="ARBA00023211"/>
    </source>
</evidence>
<comment type="caution">
    <text evidence="15">The sequence shown here is derived from an EMBL/GenBank/DDBJ whole genome shotgun (WGS) entry which is preliminary data.</text>
</comment>
<dbReference type="PANTHER" id="PTHR11214:SF3">
    <property type="entry name" value="BETA-1,3-GALACTOSYLTRANSFERASE 6"/>
    <property type="match status" value="1"/>
</dbReference>
<dbReference type="InterPro" id="IPR002659">
    <property type="entry name" value="Glyco_trans_31"/>
</dbReference>
<evidence type="ECO:0000256" key="8">
    <source>
        <dbReference type="ARBA" id="ARBA00022968"/>
    </source>
</evidence>
<evidence type="ECO:0000256" key="2">
    <source>
        <dbReference type="ARBA" id="ARBA00004323"/>
    </source>
</evidence>
<dbReference type="GO" id="GO:0030246">
    <property type="term" value="F:carbohydrate binding"/>
    <property type="evidence" value="ECO:0007669"/>
    <property type="project" value="InterPro"/>
</dbReference>
<dbReference type="UniPathway" id="UPA00378"/>
<feature type="domain" description="Galectin" evidence="14">
    <location>
        <begin position="169"/>
        <end position="362"/>
    </location>
</feature>
<protein>
    <submittedName>
        <fullName evidence="15">Hydroxyproline O-galactosyltransferase GALT3</fullName>
    </submittedName>
</protein>
<keyword evidence="9" id="KW-1133">Transmembrane helix</keyword>
<keyword evidence="6 15" id="KW-0808">Transferase</keyword>
<dbReference type="GO" id="GO:0000139">
    <property type="term" value="C:Golgi membrane"/>
    <property type="evidence" value="ECO:0007669"/>
    <property type="project" value="UniProtKB-SubCell"/>
</dbReference>
<keyword evidence="10" id="KW-0333">Golgi apparatus</keyword>
<dbReference type="AlphaFoldDB" id="A0A443PUR9"/>
<evidence type="ECO:0000256" key="7">
    <source>
        <dbReference type="ARBA" id="ARBA00022692"/>
    </source>
</evidence>
<evidence type="ECO:0000256" key="1">
    <source>
        <dbReference type="ARBA" id="ARBA00001936"/>
    </source>
</evidence>
<evidence type="ECO:0000259" key="14">
    <source>
        <dbReference type="PROSITE" id="PS51304"/>
    </source>
</evidence>
<dbReference type="PROSITE" id="PS51304">
    <property type="entry name" value="GALECTIN"/>
    <property type="match status" value="1"/>
</dbReference>
<keyword evidence="8" id="KW-0735">Signal-anchor</keyword>
<dbReference type="Pfam" id="PF01762">
    <property type="entry name" value="Galactosyl_T"/>
    <property type="match status" value="1"/>
</dbReference>
<comment type="subcellular location">
    <subcellularLocation>
        <location evidence="2">Golgi apparatus membrane</location>
        <topology evidence="2">Single-pass type II membrane protein</topology>
    </subcellularLocation>
</comment>
<dbReference type="STRING" id="337451.A0A443PUR9"/>
<dbReference type="Gene3D" id="3.90.550.50">
    <property type="match status" value="1"/>
</dbReference>
<evidence type="ECO:0000256" key="4">
    <source>
        <dbReference type="ARBA" id="ARBA00008661"/>
    </source>
</evidence>
<keyword evidence="16" id="KW-1185">Reference proteome</keyword>
<comment type="cofactor">
    <cofactor evidence="1">
        <name>Mn(2+)</name>
        <dbReference type="ChEBI" id="CHEBI:29035"/>
    </cofactor>
</comment>
<dbReference type="CDD" id="cd00070">
    <property type="entry name" value="GLECT"/>
    <property type="match status" value="1"/>
</dbReference>
<evidence type="ECO:0000256" key="10">
    <source>
        <dbReference type="ARBA" id="ARBA00023034"/>
    </source>
</evidence>
<dbReference type="GO" id="GO:0008378">
    <property type="term" value="F:galactosyltransferase activity"/>
    <property type="evidence" value="ECO:0007669"/>
    <property type="project" value="UniProtKB-ARBA"/>
</dbReference>
<sequence>MKKWSGGTLIVLLALVLFLRYSFMVTPSQKQSASSFFKSQSNIVSHVGGNHIARGPLPTDASNRLNKAQLVTIEGINDLYSLTNISEHDSRVKLVWDQMRYLISRSDSLPETAQGVKEASIAWKDLVLTLEKEKSSLVMNNRSNSDNIVEKNCSFSVSALNFTSTREGNLLEFPCGLVQDSSITVVGIPHGDHVSFQFELISSQLPGETEPAIILLYNVSLQGDKHTEGPVIVQNTWSSESGWGEEERCPAHGSSGNLKVDGLICCNEQVGGTVVEETVNQTLLPSKKPLNVSKGHAHMSVNFPFLEGHPFTATLWVGLEGFHMTVNGRHETSFAYRKNLEPWLVGGVRVAGGMDVLSTLANGLPVFEDPDLVFQVQQLKAPSVPKRRLFMLVGVFSTGNNFERRMALRRSWMQYKAIRSGDVAVRFFIGLHKNKQVNVELWKEAQKYGDVQLMPFVDYYSLITLKTIALSILGTKILPAKYIMKTDDDAFVRIDEVLSILREKKISKGLLYGLISFQSEPHRDQDSKWYISIEEWPHASYPPWAHGPGYIISRDIAKFIVRGHQEGDLKLFKLEDVAMGIWIEQYKNSGQEVHYITDDRFHNAGCEPNYILAHYQGPRLMLCLWDNLQRGHEPNCFCPLL</sequence>
<evidence type="ECO:0000313" key="16">
    <source>
        <dbReference type="Proteomes" id="UP000283530"/>
    </source>
</evidence>
<dbReference type="InterPro" id="IPR001079">
    <property type="entry name" value="Galectin_CRD"/>
</dbReference>
<keyword evidence="5 15" id="KW-0328">Glycosyltransferase</keyword>
<dbReference type="EMBL" id="QPKB01000011">
    <property type="protein sequence ID" value="RWR94508.1"/>
    <property type="molecule type" value="Genomic_DNA"/>
</dbReference>
<proteinExistence type="inferred from homology"/>
<accession>A0A443PUR9</accession>
<dbReference type="SUPFAM" id="SSF49899">
    <property type="entry name" value="Concanavalin A-like lectins/glucanases"/>
    <property type="match status" value="1"/>
</dbReference>
<dbReference type="Proteomes" id="UP000283530">
    <property type="component" value="Unassembled WGS sequence"/>
</dbReference>
<dbReference type="Pfam" id="PF00337">
    <property type="entry name" value="Gal-bind_lectin"/>
    <property type="match status" value="1"/>
</dbReference>
<organism evidence="15 16">
    <name type="scientific">Cinnamomum micranthum f. kanehirae</name>
    <dbReference type="NCBI Taxonomy" id="337451"/>
    <lineage>
        <taxon>Eukaryota</taxon>
        <taxon>Viridiplantae</taxon>
        <taxon>Streptophyta</taxon>
        <taxon>Embryophyta</taxon>
        <taxon>Tracheophyta</taxon>
        <taxon>Spermatophyta</taxon>
        <taxon>Magnoliopsida</taxon>
        <taxon>Magnoliidae</taxon>
        <taxon>Laurales</taxon>
        <taxon>Lauraceae</taxon>
        <taxon>Cinnamomum</taxon>
    </lineage>
</organism>
<name>A0A443PUR9_9MAGN</name>
<dbReference type="GO" id="GO:1901137">
    <property type="term" value="P:carbohydrate derivative biosynthetic process"/>
    <property type="evidence" value="ECO:0007669"/>
    <property type="project" value="UniProtKB-ARBA"/>
</dbReference>
<comment type="pathway">
    <text evidence="3">Protein modification; protein glycosylation.</text>
</comment>
<gene>
    <name evidence="15" type="ORF">CKAN_02380500</name>
</gene>